<reference evidence="2 3" key="2">
    <citation type="submission" date="2018-11" db="EMBL/GenBank/DDBJ databases">
        <authorList>
            <consortium name="Pathogen Informatics"/>
        </authorList>
    </citation>
    <scope>NUCLEOTIDE SEQUENCE [LARGE SCALE GENOMIC DNA]</scope>
</reference>
<name>A0A183TXQ2_TOXCA</name>
<dbReference type="Proteomes" id="UP000050794">
    <property type="component" value="Unassembled WGS sequence"/>
</dbReference>
<evidence type="ECO:0000313" key="2">
    <source>
        <dbReference type="EMBL" id="VDM25325.1"/>
    </source>
</evidence>
<feature type="compositionally biased region" description="Polar residues" evidence="1">
    <location>
        <begin position="50"/>
        <end position="61"/>
    </location>
</feature>
<feature type="region of interest" description="Disordered" evidence="1">
    <location>
        <begin position="46"/>
        <end position="65"/>
    </location>
</feature>
<dbReference type="WBParaSite" id="TCNE_0000102101-mRNA-1">
    <property type="protein sequence ID" value="TCNE_0000102101-mRNA-1"/>
    <property type="gene ID" value="TCNE_0000102101"/>
</dbReference>
<evidence type="ECO:0000313" key="4">
    <source>
        <dbReference type="WBParaSite" id="TCNE_0000102101-mRNA-1"/>
    </source>
</evidence>
<sequence>MDGWAIPQSNSGGDSEGRSYKIDFSGQLGTKLHGCLSSPMIQRAAESLKNRSTATKTSSEDAFSPDEANRARLIVSKQLHNLPRRYCQKFKGLSDTTCQCLPVAAHISKFSATASPTQRLQRDG</sequence>
<keyword evidence="3" id="KW-1185">Reference proteome</keyword>
<dbReference type="EMBL" id="UYWY01000638">
    <property type="protein sequence ID" value="VDM25325.1"/>
    <property type="molecule type" value="Genomic_DNA"/>
</dbReference>
<dbReference type="AlphaFoldDB" id="A0A183TXQ2"/>
<evidence type="ECO:0000256" key="1">
    <source>
        <dbReference type="SAM" id="MobiDB-lite"/>
    </source>
</evidence>
<evidence type="ECO:0000313" key="3">
    <source>
        <dbReference type="Proteomes" id="UP000050794"/>
    </source>
</evidence>
<proteinExistence type="predicted"/>
<protein>
    <submittedName>
        <fullName evidence="2 4">Uncharacterized protein</fullName>
    </submittedName>
</protein>
<gene>
    <name evidence="2" type="ORF">TCNE_LOCUS1022</name>
</gene>
<reference evidence="4" key="1">
    <citation type="submission" date="2016-06" db="UniProtKB">
        <authorList>
            <consortium name="WormBaseParasite"/>
        </authorList>
    </citation>
    <scope>IDENTIFICATION</scope>
</reference>
<organism evidence="3 4">
    <name type="scientific">Toxocara canis</name>
    <name type="common">Canine roundworm</name>
    <dbReference type="NCBI Taxonomy" id="6265"/>
    <lineage>
        <taxon>Eukaryota</taxon>
        <taxon>Metazoa</taxon>
        <taxon>Ecdysozoa</taxon>
        <taxon>Nematoda</taxon>
        <taxon>Chromadorea</taxon>
        <taxon>Rhabditida</taxon>
        <taxon>Spirurina</taxon>
        <taxon>Ascaridomorpha</taxon>
        <taxon>Ascaridoidea</taxon>
        <taxon>Toxocaridae</taxon>
        <taxon>Toxocara</taxon>
    </lineage>
</organism>
<accession>A0A183TXQ2</accession>